<reference evidence="3" key="1">
    <citation type="journal article" date="2019" name="Int. J. Syst. Evol. Microbiol.">
        <title>The Global Catalogue of Microorganisms (GCM) 10K type strain sequencing project: providing services to taxonomists for standard genome sequencing and annotation.</title>
        <authorList>
            <consortium name="The Broad Institute Genomics Platform"/>
            <consortium name="The Broad Institute Genome Sequencing Center for Infectious Disease"/>
            <person name="Wu L."/>
            <person name="Ma J."/>
        </authorList>
    </citation>
    <scope>NUCLEOTIDE SEQUENCE [LARGE SCALE GENOMIC DNA]</scope>
    <source>
        <strain evidence="3">KCTC 42182</strain>
    </source>
</reference>
<accession>A0ABV7VJU0</accession>
<keyword evidence="1" id="KW-0812">Transmembrane</keyword>
<organism evidence="2 3">
    <name type="scientific">Ferrovibrio xuzhouensis</name>
    <dbReference type="NCBI Taxonomy" id="1576914"/>
    <lineage>
        <taxon>Bacteria</taxon>
        <taxon>Pseudomonadati</taxon>
        <taxon>Pseudomonadota</taxon>
        <taxon>Alphaproteobacteria</taxon>
        <taxon>Rhodospirillales</taxon>
        <taxon>Rhodospirillaceae</taxon>
        <taxon>Ferrovibrio</taxon>
    </lineage>
</organism>
<keyword evidence="1" id="KW-1133">Transmembrane helix</keyword>
<dbReference type="EMBL" id="JBHRYJ010000005">
    <property type="protein sequence ID" value="MFC3677775.1"/>
    <property type="molecule type" value="Genomic_DNA"/>
</dbReference>
<dbReference type="Proteomes" id="UP001595711">
    <property type="component" value="Unassembled WGS sequence"/>
</dbReference>
<protein>
    <submittedName>
        <fullName evidence="2">Uncharacterized protein</fullName>
    </submittedName>
</protein>
<comment type="caution">
    <text evidence="2">The sequence shown here is derived from an EMBL/GenBank/DDBJ whole genome shotgun (WGS) entry which is preliminary data.</text>
</comment>
<keyword evidence="3" id="KW-1185">Reference proteome</keyword>
<dbReference type="RefSeq" id="WP_379729366.1">
    <property type="nucleotide sequence ID" value="NZ_JBHRYJ010000005.1"/>
</dbReference>
<evidence type="ECO:0000313" key="2">
    <source>
        <dbReference type="EMBL" id="MFC3677775.1"/>
    </source>
</evidence>
<evidence type="ECO:0000256" key="1">
    <source>
        <dbReference type="SAM" id="Phobius"/>
    </source>
</evidence>
<sequence>MTRFYFKLLVQLPPGSPEPMSYLDALYEAGCDDTTIGIGDTSLQIHFIRHGADLYAVIAEAEAAVRHTIPEARIEWRWDHEMEECDREYAEADEHKHSLRRDRQRYAVGAWALSLLRLGAKRAWAVVNYIDECLGYTKEEKEAFGNSPAGKFHRALFILLVALVLWLAMVLLGNYLGLGL</sequence>
<evidence type="ECO:0000313" key="3">
    <source>
        <dbReference type="Proteomes" id="UP001595711"/>
    </source>
</evidence>
<gene>
    <name evidence="2" type="ORF">ACFOOQ_19640</name>
</gene>
<keyword evidence="1" id="KW-0472">Membrane</keyword>
<proteinExistence type="predicted"/>
<feature type="transmembrane region" description="Helical" evidence="1">
    <location>
        <begin position="155"/>
        <end position="176"/>
    </location>
</feature>
<name>A0ABV7VJU0_9PROT</name>